<dbReference type="RefSeq" id="WP_015654919.1">
    <property type="nucleotide sequence ID" value="NC_020504.1"/>
</dbReference>
<dbReference type="KEGG" id="sdv:BN159_0135"/>
<feature type="compositionally biased region" description="Polar residues" evidence="1">
    <location>
        <begin position="86"/>
        <end position="99"/>
    </location>
</feature>
<dbReference type="OrthoDB" id="4559615at2"/>
<evidence type="ECO:0000313" key="2">
    <source>
        <dbReference type="EMBL" id="CCK24514.1"/>
    </source>
</evidence>
<feature type="region of interest" description="Disordered" evidence="1">
    <location>
        <begin position="62"/>
        <end position="99"/>
    </location>
</feature>
<feature type="compositionally biased region" description="Basic and acidic residues" evidence="1">
    <location>
        <begin position="1"/>
        <end position="14"/>
    </location>
</feature>
<accession>K4QVV9</accession>
<dbReference type="HOGENOM" id="CLU_2318809_0_0_11"/>
<organism evidence="2 3">
    <name type="scientific">Streptomyces davaonensis (strain DSM 101723 / JCM 4913 / KCC S-0913 / 768)</name>
    <dbReference type="NCBI Taxonomy" id="1214101"/>
    <lineage>
        <taxon>Bacteria</taxon>
        <taxon>Bacillati</taxon>
        <taxon>Actinomycetota</taxon>
        <taxon>Actinomycetes</taxon>
        <taxon>Kitasatosporales</taxon>
        <taxon>Streptomycetaceae</taxon>
        <taxon>Streptomyces</taxon>
    </lineage>
</organism>
<sequence>MPFADRDYDHDTYRRPLRQPGNQPAIPERGQPHGTGPVTLRSAVEQTISRLHGFRRLRIRREQRDDIHQAPLAREHGGSPDIRSRALNTARSQLTDPAT</sequence>
<feature type="region of interest" description="Disordered" evidence="1">
    <location>
        <begin position="1"/>
        <end position="38"/>
    </location>
</feature>
<evidence type="ECO:0000313" key="3">
    <source>
        <dbReference type="Proteomes" id="UP000008043"/>
    </source>
</evidence>
<protein>
    <submittedName>
        <fullName evidence="2">Uncharacterized protein</fullName>
    </submittedName>
</protein>
<name>K4QVV9_STRDJ</name>
<dbReference type="eggNOG" id="COG3293">
    <property type="taxonomic scope" value="Bacteria"/>
</dbReference>
<dbReference type="STRING" id="1214101.BN159_0135"/>
<feature type="compositionally biased region" description="Basic and acidic residues" evidence="1">
    <location>
        <begin position="62"/>
        <end position="84"/>
    </location>
</feature>
<keyword evidence="3" id="KW-1185">Reference proteome</keyword>
<proteinExistence type="predicted"/>
<dbReference type="EMBL" id="HE971709">
    <property type="protein sequence ID" value="CCK24514.1"/>
    <property type="molecule type" value="Genomic_DNA"/>
</dbReference>
<gene>
    <name evidence="2" type="ORF">BN159_0135</name>
</gene>
<dbReference type="Proteomes" id="UP000008043">
    <property type="component" value="Chromosome"/>
</dbReference>
<dbReference type="PATRIC" id="fig|1214101.3.peg.133"/>
<evidence type="ECO:0000256" key="1">
    <source>
        <dbReference type="SAM" id="MobiDB-lite"/>
    </source>
</evidence>
<dbReference type="AlphaFoldDB" id="K4QVV9"/>
<reference evidence="2 3" key="1">
    <citation type="journal article" date="2012" name="J. Bacteriol.">
        <title>Genome sequence of the bacterium Streptomyces davawensis JCM 4913 and heterologous production of the unique antibiotic roseoflavin.</title>
        <authorList>
            <person name="Jankowitsch F."/>
            <person name="Schwarz J."/>
            <person name="Ruckert C."/>
            <person name="Gust B."/>
            <person name="Szczepanowski R."/>
            <person name="Blom J."/>
            <person name="Pelzer S."/>
            <person name="Kalinowski J."/>
            <person name="Mack M."/>
        </authorList>
    </citation>
    <scope>NUCLEOTIDE SEQUENCE [LARGE SCALE GENOMIC DNA]</scope>
    <source>
        <strain evidence="3">DSM 101723 / JCM 4913 / KCC S-0913 / 768</strain>
    </source>
</reference>